<protein>
    <submittedName>
        <fullName evidence="3">VWA domain-containing protein</fullName>
    </submittedName>
</protein>
<dbReference type="Pfam" id="PF13519">
    <property type="entry name" value="VWA_2"/>
    <property type="match status" value="1"/>
</dbReference>
<dbReference type="RefSeq" id="WP_267169405.1">
    <property type="nucleotide sequence ID" value="NZ_JAPMKX010000002.1"/>
</dbReference>
<accession>A0A9Q4CC95</accession>
<proteinExistence type="predicted"/>
<dbReference type="InterPro" id="IPR036465">
    <property type="entry name" value="vWFA_dom_sf"/>
</dbReference>
<feature type="compositionally biased region" description="Pro residues" evidence="1">
    <location>
        <begin position="199"/>
        <end position="211"/>
    </location>
</feature>
<evidence type="ECO:0000256" key="1">
    <source>
        <dbReference type="SAM" id="MobiDB-lite"/>
    </source>
</evidence>
<dbReference type="PROSITE" id="PS50234">
    <property type="entry name" value="VWFA"/>
    <property type="match status" value="1"/>
</dbReference>
<dbReference type="Proteomes" id="UP001070238">
    <property type="component" value="Unassembled WGS sequence"/>
</dbReference>
<dbReference type="SMART" id="SM00327">
    <property type="entry name" value="VWA"/>
    <property type="match status" value="1"/>
</dbReference>
<reference evidence="3" key="1">
    <citation type="submission" date="2022-11" db="EMBL/GenBank/DDBJ databases">
        <title>Corynebacterium sp. isolated from Penguins.</title>
        <authorList>
            <person name="Sedlar K."/>
            <person name="Svec P."/>
        </authorList>
    </citation>
    <scope>NUCLEOTIDE SEQUENCE</scope>
    <source>
        <strain evidence="3">P5875</strain>
    </source>
</reference>
<dbReference type="AlphaFoldDB" id="A0A9Q4CC95"/>
<sequence>MISSDLCRWLDAWARAPRVGLVVTGDPALVDAAWPTLRELAGGVSVTPGMELPEINRTTRTARTAVVAHGDVLSTEQAAAIMSPRVLVRAADLTEVPGALMDRCHLILPLTDDGGGDPVAVLRSLLDGADVFGEMTAGGSPGVEVPVERIVGLLTAAGLAAHCLDVPATRFAAALARTGVDEEEILSAVHALIITPRVPDSPPPQQPPPPDRQPDEPTEEPEPPEDTEPDQEPEEKPEEKPEPPRPRNREEPPQDADGEESPPPPPRLGRGRARGPRWPGGGGALEPSRTRGRSRRSVAMRNPGESLALLPTLATAAPWQPVRRRANPDDPRGVLLERDDLRTRVRLSRGGELVVIVVDASGSMGVGAIRTAKAVALGVLEQGYRQRNRVAIVIARGREAYVGLPPTKSVSRARDCVRSLPTGGGTPLASALLLAARIAGRQDPERIRALILTDGAANVGLHTTGKEAARADAVRAIRLLAAAVSAVDVVPLNAGRGRRRRRRPGAGDIGWLRAAAGT</sequence>
<gene>
    <name evidence="3" type="ORF">OS123_06720</name>
</gene>
<feature type="domain" description="VWFA" evidence="2">
    <location>
        <begin position="353"/>
        <end position="518"/>
    </location>
</feature>
<evidence type="ECO:0000259" key="2">
    <source>
        <dbReference type="PROSITE" id="PS50234"/>
    </source>
</evidence>
<dbReference type="EMBL" id="JAPMKX010000002">
    <property type="protein sequence ID" value="MCX7538233.1"/>
    <property type="molecule type" value="Genomic_DNA"/>
</dbReference>
<dbReference type="PANTHER" id="PTHR43473:SF2">
    <property type="entry name" value="MAGNESIUM-CHELATASE SUBUNIT CHLD, CHLOROPLASTIC"/>
    <property type="match status" value="1"/>
</dbReference>
<feature type="compositionally biased region" description="Basic and acidic residues" evidence="1">
    <location>
        <begin position="237"/>
        <end position="252"/>
    </location>
</feature>
<dbReference type="PANTHER" id="PTHR43473">
    <property type="entry name" value="MAGNESIUM-CHELATASE SUBUNIT CHLD, CHLOROPLASTIC"/>
    <property type="match status" value="1"/>
</dbReference>
<comment type="caution">
    <text evidence="3">The sequence shown here is derived from an EMBL/GenBank/DDBJ whole genome shotgun (WGS) entry which is preliminary data.</text>
</comment>
<dbReference type="InterPro" id="IPR002035">
    <property type="entry name" value="VWF_A"/>
</dbReference>
<dbReference type="Gene3D" id="3.40.50.410">
    <property type="entry name" value="von Willebrand factor, type A domain"/>
    <property type="match status" value="1"/>
</dbReference>
<evidence type="ECO:0000313" key="4">
    <source>
        <dbReference type="Proteomes" id="UP001070238"/>
    </source>
</evidence>
<feature type="compositionally biased region" description="Acidic residues" evidence="1">
    <location>
        <begin position="216"/>
        <end position="236"/>
    </location>
</feature>
<evidence type="ECO:0000313" key="3">
    <source>
        <dbReference type="EMBL" id="MCX7538233.1"/>
    </source>
</evidence>
<name>A0A9Q4CC95_9CORY</name>
<organism evidence="3 4">
    <name type="scientific">Corynebacterium antarcticum</name>
    <dbReference type="NCBI Taxonomy" id="2800405"/>
    <lineage>
        <taxon>Bacteria</taxon>
        <taxon>Bacillati</taxon>
        <taxon>Actinomycetota</taxon>
        <taxon>Actinomycetes</taxon>
        <taxon>Mycobacteriales</taxon>
        <taxon>Corynebacteriaceae</taxon>
        <taxon>Corynebacterium</taxon>
    </lineage>
</organism>
<dbReference type="SUPFAM" id="SSF53300">
    <property type="entry name" value="vWA-like"/>
    <property type="match status" value="1"/>
</dbReference>
<feature type="region of interest" description="Disordered" evidence="1">
    <location>
        <begin position="195"/>
        <end position="305"/>
    </location>
</feature>